<evidence type="ECO:0000256" key="1">
    <source>
        <dbReference type="SAM" id="SignalP"/>
    </source>
</evidence>
<sequence length="602" mass="68133">MLYARIPLVFLLCCILCVFQCSRCELKTQLWTLKSNGLTYLQILLNQRCILRVAGAMRATVSNVEKANPPGTIYTNVEFSVTGSDFAFMGLHSKCAFQDDCGGFISKGSSSPSVISTELSKLVEAEEEAAKREPLCLLLGLSKLTVQSRLCLKEVSRSNIMREYLVGSSEHQMMRTILHMYPRYYKTDPMKLIRPCLDFGGLKVDSSSYVSAVSCQKLLLQTSVANPPPPIERPLIDGLLTGAKDGPSTSQDNSEKPHIIDLTKTPRCIGVKFSIIKKDSDCMKSLLKQIEGEVVLLHKEDKTHYFYLYGSVLPKKVEIVSVENPIPSEDDKTLKKDNAALKKGKFFWQKDKDISKKDKTSSGEGKNAQKEEKEPFTIEEYGSLEKCKKYHSHKYDTSSIQLQILARKPEEFQKLILKDVSSQQTGCALAHHGRYVKNCLPCIDQHREHVTTNTMTDSTILVTMNDIFEKEKLASCIKDVHVRNDATKCSHFVFLPREMCEYAGMKTSAKSPSDASSSNHAQPNVMVVTWKALNIRCLQDIALYHNVLLVSMTDRYLWMLRLTSRELSKRCKEMRIEKEYFIDVHFLRSISAFDMKDFIGPT</sequence>
<dbReference type="EMBL" id="CAIX01000372">
    <property type="protein sequence ID" value="CCI49984.1"/>
    <property type="molecule type" value="Genomic_DNA"/>
</dbReference>
<dbReference type="AlphaFoldDB" id="A0A024GT86"/>
<protein>
    <submittedName>
        <fullName evidence="2">Uncharacterized protein</fullName>
    </submittedName>
</protein>
<comment type="caution">
    <text evidence="2">The sequence shown here is derived from an EMBL/GenBank/DDBJ whole genome shotgun (WGS) entry which is preliminary data.</text>
</comment>
<feature type="chain" id="PRO_5001529655" evidence="1">
    <location>
        <begin position="25"/>
        <end position="602"/>
    </location>
</feature>
<reference evidence="2 3" key="1">
    <citation type="submission" date="2012-05" db="EMBL/GenBank/DDBJ databases">
        <title>Recombination and specialization in a pathogen metapopulation.</title>
        <authorList>
            <person name="Gardiner A."/>
            <person name="Kemen E."/>
            <person name="Schultz-Larsen T."/>
            <person name="MacLean D."/>
            <person name="Van Oosterhout C."/>
            <person name="Jones J.D.G."/>
        </authorList>
    </citation>
    <scope>NUCLEOTIDE SEQUENCE [LARGE SCALE GENOMIC DNA]</scope>
    <source>
        <strain evidence="2 3">Ac Nc2</strain>
    </source>
</reference>
<dbReference type="InParanoid" id="A0A024GT86"/>
<accession>A0A024GT86</accession>
<gene>
    <name evidence="2" type="ORF">BN9_114770</name>
</gene>
<keyword evidence="1" id="KW-0732">Signal</keyword>
<evidence type="ECO:0000313" key="3">
    <source>
        <dbReference type="Proteomes" id="UP000053237"/>
    </source>
</evidence>
<name>A0A024GT86_9STRA</name>
<evidence type="ECO:0000313" key="2">
    <source>
        <dbReference type="EMBL" id="CCI49984.1"/>
    </source>
</evidence>
<dbReference type="Proteomes" id="UP000053237">
    <property type="component" value="Unassembled WGS sequence"/>
</dbReference>
<organism evidence="2 3">
    <name type="scientific">Albugo candida</name>
    <dbReference type="NCBI Taxonomy" id="65357"/>
    <lineage>
        <taxon>Eukaryota</taxon>
        <taxon>Sar</taxon>
        <taxon>Stramenopiles</taxon>
        <taxon>Oomycota</taxon>
        <taxon>Peronosporomycetes</taxon>
        <taxon>Albuginales</taxon>
        <taxon>Albuginaceae</taxon>
        <taxon>Albugo</taxon>
    </lineage>
</organism>
<proteinExistence type="predicted"/>
<feature type="signal peptide" evidence="1">
    <location>
        <begin position="1"/>
        <end position="24"/>
    </location>
</feature>
<keyword evidence="3" id="KW-1185">Reference proteome</keyword>